<dbReference type="UniPathway" id="UPA00079"/>
<dbReference type="Gene3D" id="3.30.390.10">
    <property type="entry name" value="Enolase-like, N-terminal domain"/>
    <property type="match status" value="1"/>
</dbReference>
<feature type="active site" description="Proton donor" evidence="4">
    <location>
        <position position="158"/>
    </location>
</feature>
<dbReference type="InterPro" id="IPR029065">
    <property type="entry name" value="Enolase_C-like"/>
</dbReference>
<dbReference type="NCBIfam" id="TIGR01927">
    <property type="entry name" value="menC_gam_Gplu"/>
    <property type="match status" value="1"/>
</dbReference>
<feature type="active site" description="Proton acceptor" evidence="4">
    <location>
        <position position="265"/>
    </location>
</feature>
<dbReference type="SUPFAM" id="SSF51604">
    <property type="entry name" value="Enolase C-terminal domain-like"/>
    <property type="match status" value="1"/>
</dbReference>
<dbReference type="Pfam" id="PF13378">
    <property type="entry name" value="MR_MLE_C"/>
    <property type="match status" value="1"/>
</dbReference>
<gene>
    <name evidence="4 8" type="primary">menC</name>
    <name evidence="8" type="ORF">GJ668_03105</name>
</gene>
<dbReference type="InterPro" id="IPR029017">
    <property type="entry name" value="Enolase-like_N"/>
</dbReference>
<evidence type="ECO:0000256" key="4">
    <source>
        <dbReference type="HAMAP-Rule" id="MF_00470"/>
    </source>
</evidence>
<comment type="cofactor">
    <cofactor evidence="4">
        <name>a divalent metal cation</name>
        <dbReference type="ChEBI" id="CHEBI:60240"/>
    </cofactor>
</comment>
<dbReference type="SFLD" id="SFLDF00009">
    <property type="entry name" value="o-succinylbenzoate_synthase"/>
    <property type="match status" value="1"/>
</dbReference>
<comment type="function">
    <text evidence="4">Converts 2-succinyl-6-hydroxy-2,4-cyclohexadiene-1-carboxylate (SHCHC) to 2-succinylbenzoate (OSB).</text>
</comment>
<accession>A0A6N8E9B8</accession>
<dbReference type="Pfam" id="PF21508">
    <property type="entry name" value="MenC_N"/>
    <property type="match status" value="1"/>
</dbReference>
<dbReference type="EMBL" id="WNKT01000004">
    <property type="protein sequence ID" value="MTW20080.1"/>
    <property type="molecule type" value="Genomic_DNA"/>
</dbReference>
<dbReference type="RefSeq" id="WP_186342849.1">
    <property type="nucleotide sequence ID" value="NZ_WNKT01000004.1"/>
</dbReference>
<comment type="pathway">
    <text evidence="4">Quinol/quinone metabolism; 1,4-dihydroxy-2-naphthoate biosynthesis; 1,4-dihydroxy-2-naphthoate from chorismate: step 4/7.</text>
</comment>
<reference evidence="8 9" key="1">
    <citation type="submission" date="2019-11" db="EMBL/GenBank/DDBJ databases">
        <title>Whole-genome sequence of the anaerobic purple sulfur bacterium Allochromatium palmeri DSM 15591.</title>
        <authorList>
            <person name="Kyndt J.A."/>
            <person name="Meyer T.E."/>
        </authorList>
    </citation>
    <scope>NUCLEOTIDE SEQUENCE [LARGE SCALE GENOMIC DNA]</scope>
    <source>
        <strain evidence="8 9">DSM 15591</strain>
    </source>
</reference>
<dbReference type="SMART" id="SM00922">
    <property type="entry name" value="MR_MLE"/>
    <property type="match status" value="1"/>
</dbReference>
<evidence type="ECO:0000259" key="7">
    <source>
        <dbReference type="SMART" id="SM00922"/>
    </source>
</evidence>
<keyword evidence="3 4" id="KW-0456">Lyase</keyword>
<evidence type="ECO:0000256" key="6">
    <source>
        <dbReference type="SAM" id="MobiDB-lite"/>
    </source>
</evidence>
<evidence type="ECO:0000256" key="1">
    <source>
        <dbReference type="ARBA" id="ARBA00022723"/>
    </source>
</evidence>
<proteinExistence type="inferred from homology"/>
<dbReference type="AlphaFoldDB" id="A0A6N8E9B8"/>
<dbReference type="GO" id="GO:0000287">
    <property type="term" value="F:magnesium ion binding"/>
    <property type="evidence" value="ECO:0007669"/>
    <property type="project" value="UniProtKB-UniRule"/>
</dbReference>
<dbReference type="SFLD" id="SFLDS00001">
    <property type="entry name" value="Enolase"/>
    <property type="match status" value="1"/>
</dbReference>
<organism evidence="8 9">
    <name type="scientific">Allochromatium palmeri</name>
    <dbReference type="NCBI Taxonomy" id="231048"/>
    <lineage>
        <taxon>Bacteria</taxon>
        <taxon>Pseudomonadati</taxon>
        <taxon>Pseudomonadota</taxon>
        <taxon>Gammaproteobacteria</taxon>
        <taxon>Chromatiales</taxon>
        <taxon>Chromatiaceae</taxon>
        <taxon>Allochromatium</taxon>
    </lineage>
</organism>
<evidence type="ECO:0000313" key="9">
    <source>
        <dbReference type="Proteomes" id="UP000434044"/>
    </source>
</evidence>
<feature type="binding site" evidence="4">
    <location>
        <position position="217"/>
    </location>
    <ligand>
        <name>Mg(2+)</name>
        <dbReference type="ChEBI" id="CHEBI:18420"/>
    </ligand>
</feature>
<dbReference type="GO" id="GO:0043748">
    <property type="term" value="F:O-succinylbenzoate synthase activity"/>
    <property type="evidence" value="ECO:0007669"/>
    <property type="project" value="UniProtKB-EC"/>
</dbReference>
<protein>
    <recommendedName>
        <fullName evidence="4 5">o-succinylbenzoate synthase</fullName>
        <shortName evidence="4">OSB synthase</shortName>
        <shortName evidence="4">OSBS</shortName>
        <ecNumber evidence="4 5">4.2.1.113</ecNumber>
    </recommendedName>
    <alternativeName>
        <fullName evidence="4">4-(2'-carboxyphenyl)-4-oxybutyric acid synthase</fullName>
    </alternativeName>
    <alternativeName>
        <fullName evidence="4">o-succinylbenzoic acid synthase</fullName>
    </alternativeName>
</protein>
<comment type="catalytic activity">
    <reaction evidence="4">
        <text>(1R,6R)-6-hydroxy-2-succinyl-cyclohexa-2,4-diene-1-carboxylate = 2-succinylbenzoate + H2O</text>
        <dbReference type="Rhea" id="RHEA:10196"/>
        <dbReference type="ChEBI" id="CHEBI:15377"/>
        <dbReference type="ChEBI" id="CHEBI:18325"/>
        <dbReference type="ChEBI" id="CHEBI:58689"/>
        <dbReference type="EC" id="4.2.1.113"/>
    </reaction>
</comment>
<keyword evidence="2 4" id="KW-0460">Magnesium</keyword>
<name>A0A6N8E9B8_9GAMM</name>
<evidence type="ECO:0000256" key="3">
    <source>
        <dbReference type="ARBA" id="ARBA00023239"/>
    </source>
</evidence>
<dbReference type="SFLD" id="SFLDG00180">
    <property type="entry name" value="muconate_cycloisomerase"/>
    <property type="match status" value="1"/>
</dbReference>
<evidence type="ECO:0000256" key="2">
    <source>
        <dbReference type="ARBA" id="ARBA00022842"/>
    </source>
</evidence>
<feature type="binding site" evidence="4">
    <location>
        <position position="242"/>
    </location>
    <ligand>
        <name>Mg(2+)</name>
        <dbReference type="ChEBI" id="CHEBI:18420"/>
    </ligand>
</feature>
<dbReference type="Gene3D" id="3.20.20.120">
    <property type="entry name" value="Enolase-like C-terminal domain"/>
    <property type="match status" value="1"/>
</dbReference>
<comment type="caution">
    <text evidence="8">The sequence shown here is derived from an EMBL/GenBank/DDBJ whole genome shotgun (WGS) entry which is preliminary data.</text>
</comment>
<evidence type="ECO:0000313" key="8">
    <source>
        <dbReference type="EMBL" id="MTW20080.1"/>
    </source>
</evidence>
<comment type="pathway">
    <text evidence="4">Quinol/quinone metabolism; menaquinone biosynthesis.</text>
</comment>
<keyword evidence="4" id="KW-0474">Menaquinone biosynthesis</keyword>
<evidence type="ECO:0000256" key="5">
    <source>
        <dbReference type="NCBIfam" id="TIGR01927"/>
    </source>
</evidence>
<dbReference type="GO" id="GO:0009234">
    <property type="term" value="P:menaquinone biosynthetic process"/>
    <property type="evidence" value="ECO:0007669"/>
    <property type="project" value="UniProtKB-UniRule"/>
</dbReference>
<dbReference type="PANTHER" id="PTHR48073">
    <property type="entry name" value="O-SUCCINYLBENZOATE SYNTHASE-RELATED"/>
    <property type="match status" value="1"/>
</dbReference>
<dbReference type="InterPro" id="IPR041338">
    <property type="entry name" value="OSBS_N"/>
</dbReference>
<dbReference type="UniPathway" id="UPA01057">
    <property type="reaction ID" value="UER00165"/>
</dbReference>
<dbReference type="PANTHER" id="PTHR48073:SF2">
    <property type="entry name" value="O-SUCCINYLBENZOATE SYNTHASE"/>
    <property type="match status" value="1"/>
</dbReference>
<dbReference type="SUPFAM" id="SSF54826">
    <property type="entry name" value="Enolase N-terminal domain-like"/>
    <property type="match status" value="1"/>
</dbReference>
<feature type="domain" description="Mandelate racemase/muconate lactonizing enzyme C-terminal" evidence="7">
    <location>
        <begin position="136"/>
        <end position="238"/>
    </location>
</feature>
<feature type="region of interest" description="Disordered" evidence="6">
    <location>
        <begin position="336"/>
        <end position="355"/>
    </location>
</feature>
<dbReference type="HAMAP" id="MF_00470">
    <property type="entry name" value="MenC_1"/>
    <property type="match status" value="1"/>
</dbReference>
<dbReference type="EC" id="4.2.1.113" evidence="4 5"/>
<dbReference type="InterPro" id="IPR036849">
    <property type="entry name" value="Enolase-like_C_sf"/>
</dbReference>
<dbReference type="InterPro" id="IPR013342">
    <property type="entry name" value="Mandelate_racemase_C"/>
</dbReference>
<sequence length="355" mass="37863">MIERAGCRPYDLPLCRAWGSARGGFARRRGWLVWVEADGLSGYGDCAPLPAAGTETYEAAGAMLEQLIARLHGQAVETLLATLDAESDTATTPAARFALDCALADLASRRRGLSLRHWLASEAVDRLAVNAMLGTLGAVDHEALRLSREQGFRVLKLKVGVETPTSDLESLIALVQHQSVGLDVSLRLDANGAWRFDQACWFIERLARLRLPIESIEEPLAEPTPERLAELQALAPCALALDESLPTRFATLDPTELGVRRLVLKPAALGGLRRTLALACHAQAAGIEVVVTSLVESAAGLWPTAQLAGAIASPIPQGLATADWLAADLGQAPRPQGGWLDLPDRPGSGFVSTRV</sequence>
<feature type="binding site" evidence="4">
    <location>
        <position position="189"/>
    </location>
    <ligand>
        <name>Mg(2+)</name>
        <dbReference type="ChEBI" id="CHEBI:18420"/>
    </ligand>
</feature>
<dbReference type="Proteomes" id="UP000434044">
    <property type="component" value="Unassembled WGS sequence"/>
</dbReference>
<keyword evidence="9" id="KW-1185">Reference proteome</keyword>
<dbReference type="InterPro" id="IPR010196">
    <property type="entry name" value="OSB_synthase_MenC1"/>
</dbReference>
<comment type="similarity">
    <text evidence="4">Belongs to the mandelate racemase/muconate lactonizing enzyme family. MenC type 1 subfamily.</text>
</comment>
<keyword evidence="1 4" id="KW-0479">Metal-binding</keyword>